<dbReference type="EMBL" id="CP042913">
    <property type="protein sequence ID" value="QEG35540.1"/>
    <property type="molecule type" value="Genomic_DNA"/>
</dbReference>
<name>A0A5B9QD45_9BACT</name>
<organism evidence="1 2">
    <name type="scientific">Bythopirellula goksoeyrii</name>
    <dbReference type="NCBI Taxonomy" id="1400387"/>
    <lineage>
        <taxon>Bacteria</taxon>
        <taxon>Pseudomonadati</taxon>
        <taxon>Planctomycetota</taxon>
        <taxon>Planctomycetia</taxon>
        <taxon>Pirellulales</taxon>
        <taxon>Lacipirellulaceae</taxon>
        <taxon>Bythopirellula</taxon>
    </lineage>
</organism>
<gene>
    <name evidence="1" type="ORF">Pr1d_28410</name>
</gene>
<proteinExistence type="predicted"/>
<accession>A0A5B9QD45</accession>
<reference evidence="1 2" key="1">
    <citation type="submission" date="2019-08" db="EMBL/GenBank/DDBJ databases">
        <title>Deep-cultivation of Planctomycetes and their phenomic and genomic characterization uncovers novel biology.</title>
        <authorList>
            <person name="Wiegand S."/>
            <person name="Jogler M."/>
            <person name="Boedeker C."/>
            <person name="Pinto D."/>
            <person name="Vollmers J."/>
            <person name="Rivas-Marin E."/>
            <person name="Kohn T."/>
            <person name="Peeters S.H."/>
            <person name="Heuer A."/>
            <person name="Rast P."/>
            <person name="Oberbeckmann S."/>
            <person name="Bunk B."/>
            <person name="Jeske O."/>
            <person name="Meyerdierks A."/>
            <person name="Storesund J.E."/>
            <person name="Kallscheuer N."/>
            <person name="Luecker S."/>
            <person name="Lage O.M."/>
            <person name="Pohl T."/>
            <person name="Merkel B.J."/>
            <person name="Hornburger P."/>
            <person name="Mueller R.-W."/>
            <person name="Bruemmer F."/>
            <person name="Labrenz M."/>
            <person name="Spormann A.M."/>
            <person name="Op den Camp H."/>
            <person name="Overmann J."/>
            <person name="Amann R."/>
            <person name="Jetten M.S.M."/>
            <person name="Mascher T."/>
            <person name="Medema M.H."/>
            <person name="Devos D.P."/>
            <person name="Kaster A.-K."/>
            <person name="Ovreas L."/>
            <person name="Rohde M."/>
            <person name="Galperin M.Y."/>
            <person name="Jogler C."/>
        </authorList>
    </citation>
    <scope>NUCLEOTIDE SEQUENCE [LARGE SCALE GENOMIC DNA]</scope>
    <source>
        <strain evidence="1 2">Pr1d</strain>
    </source>
</reference>
<evidence type="ECO:0000313" key="1">
    <source>
        <dbReference type="EMBL" id="QEG35540.1"/>
    </source>
</evidence>
<sequence length="110" mass="12555">MSVEDHPKKVLLLASLLVLLVFLLMPRWKYGDVSKLTYEISTALYSCCNLQDETRLATIDEQIQAASEGSQLTAKEARWLQEILDLAQEGNWQEAGQNARNLMQDQVRYP</sequence>
<dbReference type="AlphaFoldDB" id="A0A5B9QD45"/>
<keyword evidence="2" id="KW-1185">Reference proteome</keyword>
<evidence type="ECO:0000313" key="2">
    <source>
        <dbReference type="Proteomes" id="UP000323917"/>
    </source>
</evidence>
<dbReference type="RefSeq" id="WP_148074043.1">
    <property type="nucleotide sequence ID" value="NZ_CP042913.1"/>
</dbReference>
<dbReference type="Proteomes" id="UP000323917">
    <property type="component" value="Chromosome"/>
</dbReference>
<dbReference type="OrthoDB" id="288412at2"/>
<protein>
    <submittedName>
        <fullName evidence="1">Uncharacterized protein</fullName>
    </submittedName>
</protein>
<dbReference type="KEGG" id="bgok:Pr1d_28410"/>